<dbReference type="CDD" id="cd20104">
    <property type="entry name" value="MBT_PHF20L1-like"/>
    <property type="match status" value="1"/>
</dbReference>
<evidence type="ECO:0000256" key="1">
    <source>
        <dbReference type="SAM" id="MobiDB-lite"/>
    </source>
</evidence>
<proteinExistence type="predicted"/>
<dbReference type="SUPFAM" id="SSF54160">
    <property type="entry name" value="Chromo domain-like"/>
    <property type="match status" value="1"/>
</dbReference>
<name>X6N6S0_RETFI</name>
<feature type="region of interest" description="Disordered" evidence="1">
    <location>
        <begin position="223"/>
        <end position="247"/>
    </location>
</feature>
<keyword evidence="3" id="KW-1185">Reference proteome</keyword>
<evidence type="ECO:0000313" key="3">
    <source>
        <dbReference type="Proteomes" id="UP000023152"/>
    </source>
</evidence>
<gene>
    <name evidence="2" type="ORF">RFI_15242</name>
</gene>
<dbReference type="EMBL" id="ASPP01011156">
    <property type="protein sequence ID" value="ETO21960.1"/>
    <property type="molecule type" value="Genomic_DNA"/>
</dbReference>
<feature type="compositionally biased region" description="Basic and acidic residues" evidence="1">
    <location>
        <begin position="306"/>
        <end position="321"/>
    </location>
</feature>
<protein>
    <submittedName>
        <fullName evidence="2">Uncharacterized protein</fullName>
    </submittedName>
</protein>
<feature type="compositionally biased region" description="Acidic residues" evidence="1">
    <location>
        <begin position="322"/>
        <end position="346"/>
    </location>
</feature>
<reference evidence="2 3" key="1">
    <citation type="journal article" date="2013" name="Curr. Biol.">
        <title>The Genome of the Foraminiferan Reticulomyxa filosa.</title>
        <authorList>
            <person name="Glockner G."/>
            <person name="Hulsmann N."/>
            <person name="Schleicher M."/>
            <person name="Noegel A.A."/>
            <person name="Eichinger L."/>
            <person name="Gallinger C."/>
            <person name="Pawlowski J."/>
            <person name="Sierra R."/>
            <person name="Euteneuer U."/>
            <person name="Pillet L."/>
            <person name="Moustafa A."/>
            <person name="Platzer M."/>
            <person name="Groth M."/>
            <person name="Szafranski K."/>
            <person name="Schliwa M."/>
        </authorList>
    </citation>
    <scope>NUCLEOTIDE SEQUENCE [LARGE SCALE GENOMIC DNA]</scope>
</reference>
<feature type="region of interest" description="Disordered" evidence="1">
    <location>
        <begin position="306"/>
        <end position="346"/>
    </location>
</feature>
<dbReference type="Proteomes" id="UP000023152">
    <property type="component" value="Unassembled WGS sequence"/>
</dbReference>
<evidence type="ECO:0000313" key="2">
    <source>
        <dbReference type="EMBL" id="ETO21960.1"/>
    </source>
</evidence>
<comment type="caution">
    <text evidence="2">The sequence shown here is derived from an EMBL/GenBank/DDBJ whole genome shotgun (WGS) entry which is preliminary data.</text>
</comment>
<accession>X6N6S0</accession>
<dbReference type="InterPro" id="IPR016197">
    <property type="entry name" value="Chromo-like_dom_sf"/>
</dbReference>
<dbReference type="OrthoDB" id="161570at2759"/>
<sequence length="569" mass="64393">MFVLRRDEDSFVVSEEYGFVLLFLAPNALESIWKVYCISISPYHNISGNNRVYVDYWDEKAFDRYNNIEGNVGLLGEALLRPVQQQLILNMGRLTPASFSLFTSSEHLKMTANKTRNSSHFFIHKSPQLHKSKSDSNWKMQAILQAKKKRTATHSTSSQNEKSLCTEHVALRQYKQSVQLNPLEFGIENDATDQSTQHIDCNSGKAKEQSGDLVVDMPSTANKSVIGTKGRGKHKHDQGVTDGEIDEDADHVFPFRFGSDRLYSNNESGNEHARANKESVADEHYMQVIETELVNDTHEQSYNDVAISDKDCSAKGGLPREESDEDIANNEDEEDDDDDDDDDDDESLRIHEKLTSNMLLADCSHPYLAKSACTPLQTACIYAGAKGSCFYIKTLKVRVYTLEESLKVGAIIDARDFTGKWYQAEVIKVIDHRGRESSMLSETNPLLVRRVKIHYLGYSANYDEWLDVDTDSHRIAQRGVYTVGPDLRSIRRHAQQLAAFPLLQSTFNNANHLLNVNSDNAEPRPGVAQPSTFRRQLHVLSMPRLFLRSQQELADLVAQGQVRQDRNLN</sequence>
<dbReference type="AlphaFoldDB" id="X6N6S0"/>
<dbReference type="Gene3D" id="2.30.30.140">
    <property type="match status" value="1"/>
</dbReference>
<organism evidence="2 3">
    <name type="scientific">Reticulomyxa filosa</name>
    <dbReference type="NCBI Taxonomy" id="46433"/>
    <lineage>
        <taxon>Eukaryota</taxon>
        <taxon>Sar</taxon>
        <taxon>Rhizaria</taxon>
        <taxon>Retaria</taxon>
        <taxon>Foraminifera</taxon>
        <taxon>Monothalamids</taxon>
        <taxon>Reticulomyxidae</taxon>
        <taxon>Reticulomyxa</taxon>
    </lineage>
</organism>